<dbReference type="PANTHER" id="PTHR11803">
    <property type="entry name" value="2-IMINOBUTANOATE/2-IMINOPROPANOATE DEAMINASE RIDA"/>
    <property type="match status" value="1"/>
</dbReference>
<evidence type="ECO:0000313" key="3">
    <source>
        <dbReference type="Proteomes" id="UP001156627"/>
    </source>
</evidence>
<dbReference type="CDD" id="cd00448">
    <property type="entry name" value="YjgF_YER057c_UK114_family"/>
    <property type="match status" value="1"/>
</dbReference>
<organism evidence="2 3">
    <name type="scientific">Dyella flagellata</name>
    <dbReference type="NCBI Taxonomy" id="1867833"/>
    <lineage>
        <taxon>Bacteria</taxon>
        <taxon>Pseudomonadati</taxon>
        <taxon>Pseudomonadota</taxon>
        <taxon>Gammaproteobacteria</taxon>
        <taxon>Lysobacterales</taxon>
        <taxon>Rhodanobacteraceae</taxon>
        <taxon>Dyella</taxon>
    </lineage>
</organism>
<comment type="similarity">
    <text evidence="1">Belongs to the RutC family.</text>
</comment>
<gene>
    <name evidence="2" type="ORF">GCM10007898_30580</name>
</gene>
<dbReference type="Gene3D" id="3.30.1330.40">
    <property type="entry name" value="RutC-like"/>
    <property type="match status" value="1"/>
</dbReference>
<dbReference type="InterPro" id="IPR006175">
    <property type="entry name" value="YjgF/YER057c/UK114"/>
</dbReference>
<evidence type="ECO:0000256" key="1">
    <source>
        <dbReference type="ARBA" id="ARBA00010552"/>
    </source>
</evidence>
<dbReference type="InterPro" id="IPR035959">
    <property type="entry name" value="RutC-like_sf"/>
</dbReference>
<reference evidence="3" key="1">
    <citation type="journal article" date="2019" name="Int. J. Syst. Evol. Microbiol.">
        <title>The Global Catalogue of Microorganisms (GCM) 10K type strain sequencing project: providing services to taxonomists for standard genome sequencing and annotation.</title>
        <authorList>
            <consortium name="The Broad Institute Genomics Platform"/>
            <consortium name="The Broad Institute Genome Sequencing Center for Infectious Disease"/>
            <person name="Wu L."/>
            <person name="Ma J."/>
        </authorList>
    </citation>
    <scope>NUCLEOTIDE SEQUENCE [LARGE SCALE GENOMIC DNA]</scope>
    <source>
        <strain evidence="3">NBRC 111981</strain>
    </source>
</reference>
<dbReference type="PANTHER" id="PTHR11803:SF58">
    <property type="entry name" value="PROTEIN HMF1-RELATED"/>
    <property type="match status" value="1"/>
</dbReference>
<comment type="caution">
    <text evidence="2">The sequence shown here is derived from an EMBL/GenBank/DDBJ whole genome shotgun (WGS) entry which is preliminary data.</text>
</comment>
<evidence type="ECO:0000313" key="2">
    <source>
        <dbReference type="EMBL" id="GLQ89484.1"/>
    </source>
</evidence>
<keyword evidence="3" id="KW-1185">Reference proteome</keyword>
<evidence type="ECO:0008006" key="4">
    <source>
        <dbReference type="Google" id="ProtNLM"/>
    </source>
</evidence>
<dbReference type="EMBL" id="BSOA01000036">
    <property type="protein sequence ID" value="GLQ89484.1"/>
    <property type="molecule type" value="Genomic_DNA"/>
</dbReference>
<dbReference type="Proteomes" id="UP001156627">
    <property type="component" value="Unassembled WGS sequence"/>
</dbReference>
<dbReference type="Pfam" id="PF01042">
    <property type="entry name" value="Ribonuc_L-PSP"/>
    <property type="match status" value="1"/>
</dbReference>
<dbReference type="SUPFAM" id="SSF55298">
    <property type="entry name" value="YjgF-like"/>
    <property type="match status" value="1"/>
</dbReference>
<sequence length="116" mass="12664">MNAIQRIQPEEVFALPGLHAGVRVGELVGVGDFRAQAEQVFENLGAVLAERGSGFDRIMKLSAFFVDISRDLQVYREVRDQYIAAEHAPASTAVQVAKLFHPSVWIEVEAVAACAP</sequence>
<dbReference type="RefSeq" id="WP_284332926.1">
    <property type="nucleotide sequence ID" value="NZ_BSOA01000036.1"/>
</dbReference>
<protein>
    <recommendedName>
        <fullName evidence="4">Enamine deaminase RidA, house cleaning of reactive enamine intermediates, YjgF/YER057c/UK114 family</fullName>
    </recommendedName>
</protein>
<proteinExistence type="inferred from homology"/>
<name>A0ABQ5XE38_9GAMM</name>
<accession>A0ABQ5XE38</accession>